<name>A0A1I4II53_9GAMM</name>
<dbReference type="RefSeq" id="WP_090944666.1">
    <property type="nucleotide sequence ID" value="NZ_FOSX01000159.1"/>
</dbReference>
<dbReference type="EMBL" id="FOSX01000159">
    <property type="protein sequence ID" value="SFL53683.1"/>
    <property type="molecule type" value="Genomic_DNA"/>
</dbReference>
<protein>
    <submittedName>
        <fullName evidence="1">Uncharacterized protein</fullName>
    </submittedName>
</protein>
<proteinExistence type="predicted"/>
<gene>
    <name evidence="1" type="ORF">SAMN04244574_04600</name>
</gene>
<evidence type="ECO:0000313" key="1">
    <source>
        <dbReference type="EMBL" id="SFL53683.1"/>
    </source>
</evidence>
<sequence length="80" mass="8652">MSNTLDPARRYNLVQPGQLTYGYLEGGRFYNQEGRECGCLDGDKLISYMTLPDGTPSVAGIVEGLTVKINGATLELVPVN</sequence>
<dbReference type="AlphaFoldDB" id="A0A1I4II53"/>
<organism evidence="1 2">
    <name type="scientific">Azotobacter beijerinckii</name>
    <dbReference type="NCBI Taxonomy" id="170623"/>
    <lineage>
        <taxon>Bacteria</taxon>
        <taxon>Pseudomonadati</taxon>
        <taxon>Pseudomonadota</taxon>
        <taxon>Gammaproteobacteria</taxon>
        <taxon>Pseudomonadales</taxon>
        <taxon>Pseudomonadaceae</taxon>
        <taxon>Azotobacter</taxon>
    </lineage>
</organism>
<evidence type="ECO:0000313" key="2">
    <source>
        <dbReference type="Proteomes" id="UP000199579"/>
    </source>
</evidence>
<dbReference type="Proteomes" id="UP000199579">
    <property type="component" value="Unassembled WGS sequence"/>
</dbReference>
<accession>A0A1I4II53</accession>
<reference evidence="1 2" key="1">
    <citation type="submission" date="2016-10" db="EMBL/GenBank/DDBJ databases">
        <authorList>
            <person name="de Groot N.N."/>
        </authorList>
    </citation>
    <scope>NUCLEOTIDE SEQUENCE [LARGE SCALE GENOMIC DNA]</scope>
    <source>
        <strain evidence="1 2">DSM 381</strain>
    </source>
</reference>